<name>A0A4R7UY78_9PSEU</name>
<gene>
    <name evidence="1" type="ORF">CLV71_121153</name>
</gene>
<dbReference type="EMBL" id="SOCP01000021">
    <property type="protein sequence ID" value="TDV41087.1"/>
    <property type="molecule type" value="Genomic_DNA"/>
</dbReference>
<organism evidence="1 2">
    <name type="scientific">Actinophytocola oryzae</name>
    <dbReference type="NCBI Taxonomy" id="502181"/>
    <lineage>
        <taxon>Bacteria</taxon>
        <taxon>Bacillati</taxon>
        <taxon>Actinomycetota</taxon>
        <taxon>Actinomycetes</taxon>
        <taxon>Pseudonocardiales</taxon>
        <taxon>Pseudonocardiaceae</taxon>
    </lineage>
</organism>
<dbReference type="OrthoDB" id="3684595at2"/>
<dbReference type="InterPro" id="IPR036291">
    <property type="entry name" value="NAD(P)-bd_dom_sf"/>
</dbReference>
<accession>A0A4R7UY78</accession>
<dbReference type="SUPFAM" id="SSF51735">
    <property type="entry name" value="NAD(P)-binding Rossmann-fold domains"/>
    <property type="match status" value="1"/>
</dbReference>
<sequence length="298" mass="31614">MSGTVLQLRSHEVWRALEVVDPVATVAEYLIGRTVGRAGHRQDSPGRLISWRGAGRNGTELVLLDHPDASGPCVLPAQSLRSAQVAALTAVAAREMLVSGGVTTALLGPGGDLQPQLEVIARHVPDISHVALCGVKTVDELDPRVVDHLQLSGIQLSLKPTVAEVVFGANLVIAPNHPSAARDLAEVRIGQLARGTLLVNATGEDTPAEIVDQVDEIYVDDLGLLEHYPDRTVVGAHLTEPRIAGDLAQLLTGQHACRRRSGDIVLVELLGVPELNADLAFRIYEVATHSGLGVRIAN</sequence>
<keyword evidence="2" id="KW-1185">Reference proteome</keyword>
<evidence type="ECO:0000313" key="1">
    <source>
        <dbReference type="EMBL" id="TDV41087.1"/>
    </source>
</evidence>
<proteinExistence type="predicted"/>
<reference evidence="1 2" key="1">
    <citation type="submission" date="2019-03" db="EMBL/GenBank/DDBJ databases">
        <title>Genomic Encyclopedia of Archaeal and Bacterial Type Strains, Phase II (KMG-II): from individual species to whole genera.</title>
        <authorList>
            <person name="Goeker M."/>
        </authorList>
    </citation>
    <scope>NUCLEOTIDE SEQUENCE [LARGE SCALE GENOMIC DNA]</scope>
    <source>
        <strain evidence="1 2">DSM 45499</strain>
    </source>
</reference>
<comment type="caution">
    <text evidence="1">The sequence shown here is derived from an EMBL/GenBank/DDBJ whole genome shotgun (WGS) entry which is preliminary data.</text>
</comment>
<dbReference type="AlphaFoldDB" id="A0A4R7UY78"/>
<dbReference type="RefSeq" id="WP_133908021.1">
    <property type="nucleotide sequence ID" value="NZ_SOCP01000021.1"/>
</dbReference>
<protein>
    <submittedName>
        <fullName evidence="1">Ornithine cyclodeaminase/alanine dehydrogenase-like protein (Mu-crystallin family)</fullName>
    </submittedName>
</protein>
<dbReference type="Gene3D" id="3.40.50.720">
    <property type="entry name" value="NAD(P)-binding Rossmann-like Domain"/>
    <property type="match status" value="1"/>
</dbReference>
<evidence type="ECO:0000313" key="2">
    <source>
        <dbReference type="Proteomes" id="UP000294927"/>
    </source>
</evidence>
<dbReference type="Proteomes" id="UP000294927">
    <property type="component" value="Unassembled WGS sequence"/>
</dbReference>
<dbReference type="InterPro" id="IPR003462">
    <property type="entry name" value="ODC_Mu_crystall"/>
</dbReference>
<dbReference type="Pfam" id="PF02423">
    <property type="entry name" value="OCD_Mu_crystall"/>
    <property type="match status" value="1"/>
</dbReference>